<proteinExistence type="predicted"/>
<evidence type="ECO:0000256" key="1">
    <source>
        <dbReference type="SAM" id="MobiDB-lite"/>
    </source>
</evidence>
<feature type="transmembrane region" description="Helical" evidence="2">
    <location>
        <begin position="42"/>
        <end position="62"/>
    </location>
</feature>
<gene>
    <name evidence="3" type="ORF">M421DRAFT_7018</name>
</gene>
<feature type="region of interest" description="Disordered" evidence="1">
    <location>
        <begin position="78"/>
        <end position="97"/>
    </location>
</feature>
<dbReference type="EMBL" id="ML978977">
    <property type="protein sequence ID" value="KAF1926409.1"/>
    <property type="molecule type" value="Genomic_DNA"/>
</dbReference>
<dbReference type="RefSeq" id="XP_033446661.1">
    <property type="nucleotide sequence ID" value="XM_033596683.1"/>
</dbReference>
<evidence type="ECO:0000313" key="3">
    <source>
        <dbReference type="EMBL" id="KAF1926409.1"/>
    </source>
</evidence>
<name>A0A6A5RG03_9PLEO</name>
<dbReference type="Pfam" id="PF14087">
    <property type="entry name" value="DUF4267"/>
    <property type="match status" value="1"/>
</dbReference>
<organism evidence="3 4">
    <name type="scientific">Didymella exigua CBS 183.55</name>
    <dbReference type="NCBI Taxonomy" id="1150837"/>
    <lineage>
        <taxon>Eukaryota</taxon>
        <taxon>Fungi</taxon>
        <taxon>Dikarya</taxon>
        <taxon>Ascomycota</taxon>
        <taxon>Pezizomycotina</taxon>
        <taxon>Dothideomycetes</taxon>
        <taxon>Pleosporomycetidae</taxon>
        <taxon>Pleosporales</taxon>
        <taxon>Pleosporineae</taxon>
        <taxon>Didymellaceae</taxon>
        <taxon>Didymella</taxon>
    </lineage>
</organism>
<sequence>MKKSPKARKSDAPYMKCVSRSGPHVKFSDSINNMDGINLMNAFKAVCGIFGVAAVFTGLQAITNPTGFASSFGIPLSHPSPKSPKPSTAQPGPAYPESDPASSYIALLGARQLGTGITLLVLAYQGKWIECATILSIIGVVVAGMDGWYLARSGNLGAGVFHAGPGLGIAALAGAVVWAG</sequence>
<dbReference type="AlphaFoldDB" id="A0A6A5RG03"/>
<accession>A0A6A5RG03</accession>
<keyword evidence="2" id="KW-0812">Transmembrane</keyword>
<dbReference type="Proteomes" id="UP000800082">
    <property type="component" value="Unassembled WGS sequence"/>
</dbReference>
<feature type="transmembrane region" description="Helical" evidence="2">
    <location>
        <begin position="104"/>
        <end position="124"/>
    </location>
</feature>
<dbReference type="GeneID" id="54354350"/>
<keyword evidence="2" id="KW-0472">Membrane</keyword>
<protein>
    <submittedName>
        <fullName evidence="3">Uncharacterized protein</fullName>
    </submittedName>
</protein>
<reference evidence="3" key="1">
    <citation type="journal article" date="2020" name="Stud. Mycol.">
        <title>101 Dothideomycetes genomes: a test case for predicting lifestyles and emergence of pathogens.</title>
        <authorList>
            <person name="Haridas S."/>
            <person name="Albert R."/>
            <person name="Binder M."/>
            <person name="Bloem J."/>
            <person name="Labutti K."/>
            <person name="Salamov A."/>
            <person name="Andreopoulos B."/>
            <person name="Baker S."/>
            <person name="Barry K."/>
            <person name="Bills G."/>
            <person name="Bluhm B."/>
            <person name="Cannon C."/>
            <person name="Castanera R."/>
            <person name="Culley D."/>
            <person name="Daum C."/>
            <person name="Ezra D."/>
            <person name="Gonzalez J."/>
            <person name="Henrissat B."/>
            <person name="Kuo A."/>
            <person name="Liang C."/>
            <person name="Lipzen A."/>
            <person name="Lutzoni F."/>
            <person name="Magnuson J."/>
            <person name="Mondo S."/>
            <person name="Nolan M."/>
            <person name="Ohm R."/>
            <person name="Pangilinan J."/>
            <person name="Park H.-J."/>
            <person name="Ramirez L."/>
            <person name="Alfaro M."/>
            <person name="Sun H."/>
            <person name="Tritt A."/>
            <person name="Yoshinaga Y."/>
            <person name="Zwiers L.-H."/>
            <person name="Turgeon B."/>
            <person name="Goodwin S."/>
            <person name="Spatafora J."/>
            <person name="Crous P."/>
            <person name="Grigoriev I."/>
        </authorList>
    </citation>
    <scope>NUCLEOTIDE SEQUENCE</scope>
    <source>
        <strain evidence="3">CBS 183.55</strain>
    </source>
</reference>
<evidence type="ECO:0000256" key="2">
    <source>
        <dbReference type="SAM" id="Phobius"/>
    </source>
</evidence>
<feature type="transmembrane region" description="Helical" evidence="2">
    <location>
        <begin position="131"/>
        <end position="150"/>
    </location>
</feature>
<keyword evidence="2" id="KW-1133">Transmembrane helix</keyword>
<dbReference type="InterPro" id="IPR025363">
    <property type="entry name" value="DUF4267"/>
</dbReference>
<dbReference type="OrthoDB" id="5594884at2759"/>
<evidence type="ECO:0000313" key="4">
    <source>
        <dbReference type="Proteomes" id="UP000800082"/>
    </source>
</evidence>
<feature type="transmembrane region" description="Helical" evidence="2">
    <location>
        <begin position="156"/>
        <end position="179"/>
    </location>
</feature>
<keyword evidence="4" id="KW-1185">Reference proteome</keyword>